<keyword evidence="1" id="KW-0732">Signal</keyword>
<protein>
    <recommendedName>
        <fullName evidence="4">BON domain-containing protein</fullName>
    </recommendedName>
</protein>
<organism evidence="2 3">
    <name type="scientific">Spongiibacter thalassae</name>
    <dbReference type="NCBI Taxonomy" id="2721624"/>
    <lineage>
        <taxon>Bacteria</taxon>
        <taxon>Pseudomonadati</taxon>
        <taxon>Pseudomonadota</taxon>
        <taxon>Gammaproteobacteria</taxon>
        <taxon>Cellvibrionales</taxon>
        <taxon>Spongiibacteraceae</taxon>
        <taxon>Spongiibacter</taxon>
    </lineage>
</organism>
<keyword evidence="3" id="KW-1185">Reference proteome</keyword>
<gene>
    <name evidence="2" type="ORF">HCU74_15330</name>
</gene>
<reference evidence="2 3" key="1">
    <citation type="submission" date="2020-04" db="EMBL/GenBank/DDBJ databases">
        <authorList>
            <person name="Yoon J."/>
        </authorList>
    </citation>
    <scope>NUCLEOTIDE SEQUENCE [LARGE SCALE GENOMIC DNA]</scope>
    <source>
        <strain evidence="2 3">KMU-166</strain>
    </source>
</reference>
<evidence type="ECO:0000256" key="1">
    <source>
        <dbReference type="SAM" id="SignalP"/>
    </source>
</evidence>
<dbReference type="Proteomes" id="UP000765845">
    <property type="component" value="Unassembled WGS sequence"/>
</dbReference>
<evidence type="ECO:0008006" key="4">
    <source>
        <dbReference type="Google" id="ProtNLM"/>
    </source>
</evidence>
<dbReference type="EMBL" id="JAAWWK010000005">
    <property type="protein sequence ID" value="NKI18783.1"/>
    <property type="molecule type" value="Genomic_DNA"/>
</dbReference>
<accession>A0ABX1GK53</accession>
<feature type="chain" id="PRO_5045578818" description="BON domain-containing protein" evidence="1">
    <location>
        <begin position="23"/>
        <end position="109"/>
    </location>
</feature>
<evidence type="ECO:0000313" key="3">
    <source>
        <dbReference type="Proteomes" id="UP000765845"/>
    </source>
</evidence>
<evidence type="ECO:0000313" key="2">
    <source>
        <dbReference type="EMBL" id="NKI18783.1"/>
    </source>
</evidence>
<sequence length="109" mass="11845">MYKQITLASLIALPLIATAAYAEEHHRAPTAVQAPSPFAMSKQDKVTTAAAIDHLNSDEKISGRVLVETINGEVILSGNLDSPTMIYRSVERLRKLDQVKSVKTVNLDG</sequence>
<name>A0ABX1GK53_9GAMM</name>
<dbReference type="RefSeq" id="WP_168451288.1">
    <property type="nucleotide sequence ID" value="NZ_JAAWWK010000005.1"/>
</dbReference>
<comment type="caution">
    <text evidence="2">The sequence shown here is derived from an EMBL/GenBank/DDBJ whole genome shotgun (WGS) entry which is preliminary data.</text>
</comment>
<proteinExistence type="predicted"/>
<feature type="signal peptide" evidence="1">
    <location>
        <begin position="1"/>
        <end position="22"/>
    </location>
</feature>